<dbReference type="InterPro" id="IPR001789">
    <property type="entry name" value="Sig_transdc_resp-reg_receiver"/>
</dbReference>
<feature type="domain" description="Response regulatory" evidence="3">
    <location>
        <begin position="6"/>
        <end position="120"/>
    </location>
</feature>
<dbReference type="EMBL" id="SEUB01000004">
    <property type="protein sequence ID" value="RYM41734.1"/>
    <property type="molecule type" value="Genomic_DNA"/>
</dbReference>
<keyword evidence="1 2" id="KW-0597">Phosphoprotein</keyword>
<dbReference type="PROSITE" id="PS50110">
    <property type="entry name" value="RESPONSE_REGULATORY"/>
    <property type="match status" value="1"/>
</dbReference>
<dbReference type="Gene3D" id="3.40.50.2300">
    <property type="match status" value="1"/>
</dbReference>
<dbReference type="InterPro" id="IPR050595">
    <property type="entry name" value="Bact_response_regulator"/>
</dbReference>
<dbReference type="InterPro" id="IPR011006">
    <property type="entry name" value="CheY-like_superfamily"/>
</dbReference>
<organism evidence="4 5">
    <name type="scientific">Pseudomonas koreensis</name>
    <dbReference type="NCBI Taxonomy" id="198620"/>
    <lineage>
        <taxon>Bacteria</taxon>
        <taxon>Pseudomonadati</taxon>
        <taxon>Pseudomonadota</taxon>
        <taxon>Gammaproteobacteria</taxon>
        <taxon>Pseudomonadales</taxon>
        <taxon>Pseudomonadaceae</taxon>
        <taxon>Pseudomonas</taxon>
    </lineage>
</organism>
<proteinExistence type="predicted"/>
<dbReference type="GO" id="GO:0000160">
    <property type="term" value="P:phosphorelay signal transduction system"/>
    <property type="evidence" value="ECO:0007669"/>
    <property type="project" value="InterPro"/>
</dbReference>
<dbReference type="AlphaFoldDB" id="A0A4V1WHQ0"/>
<evidence type="ECO:0000313" key="4">
    <source>
        <dbReference type="EMBL" id="RYM41734.1"/>
    </source>
</evidence>
<evidence type="ECO:0000256" key="1">
    <source>
        <dbReference type="ARBA" id="ARBA00022553"/>
    </source>
</evidence>
<evidence type="ECO:0000256" key="2">
    <source>
        <dbReference type="PROSITE-ProRule" id="PRU00169"/>
    </source>
</evidence>
<reference evidence="4 5" key="1">
    <citation type="submission" date="2019-02" db="EMBL/GenBank/DDBJ databases">
        <title>Genome of Pseudomonas korensis isolated from heavy metal contaminated environment.</title>
        <authorList>
            <person name="Ayangbenro A.S."/>
            <person name="Babalola O."/>
        </authorList>
    </citation>
    <scope>NUCLEOTIDE SEQUENCE [LARGE SCALE GENOMIC DNA]</scope>
    <source>
        <strain evidence="4 5">AB36</strain>
    </source>
</reference>
<dbReference type="Proteomes" id="UP000291107">
    <property type="component" value="Unassembled WGS sequence"/>
</dbReference>
<protein>
    <submittedName>
        <fullName evidence="4">Response regulator</fullName>
    </submittedName>
</protein>
<feature type="modified residue" description="4-aspartylphosphate" evidence="2">
    <location>
        <position position="55"/>
    </location>
</feature>
<evidence type="ECO:0000313" key="5">
    <source>
        <dbReference type="Proteomes" id="UP000291107"/>
    </source>
</evidence>
<sequence length="131" mass="14182">MHKTHVIAVVDDDEAMRTSLSSLLRASGYRVLGYAAPADYLESDGPAQTDCLISDMQMPGMSGTQMLDALRAQGWRMPVIFVSAHAGDLPCDKSRATDVVACLRKPFAADELVVWVEVALRTLQASGTQKN</sequence>
<dbReference type="SMART" id="SM00448">
    <property type="entry name" value="REC"/>
    <property type="match status" value="1"/>
</dbReference>
<name>A0A4V1WHQ0_9PSED</name>
<gene>
    <name evidence="4" type="ORF">EVS84_11200</name>
</gene>
<dbReference type="Pfam" id="PF00072">
    <property type="entry name" value="Response_reg"/>
    <property type="match status" value="1"/>
</dbReference>
<dbReference type="SUPFAM" id="SSF52172">
    <property type="entry name" value="CheY-like"/>
    <property type="match status" value="1"/>
</dbReference>
<dbReference type="PANTHER" id="PTHR44591">
    <property type="entry name" value="STRESS RESPONSE REGULATOR PROTEIN 1"/>
    <property type="match status" value="1"/>
</dbReference>
<comment type="caution">
    <text evidence="4">The sequence shown here is derived from an EMBL/GenBank/DDBJ whole genome shotgun (WGS) entry which is preliminary data.</text>
</comment>
<evidence type="ECO:0000259" key="3">
    <source>
        <dbReference type="PROSITE" id="PS50110"/>
    </source>
</evidence>
<dbReference type="RefSeq" id="WP_039762190.1">
    <property type="nucleotide sequence ID" value="NZ_SEUB01000004.1"/>
</dbReference>
<dbReference type="PANTHER" id="PTHR44591:SF25">
    <property type="entry name" value="CHEMOTAXIS TWO-COMPONENT RESPONSE REGULATOR"/>
    <property type="match status" value="1"/>
</dbReference>
<accession>A0A4V1WHQ0</accession>